<dbReference type="AlphaFoldDB" id="A0A2W5JW58"/>
<keyword evidence="2" id="KW-0479">Metal-binding</keyword>
<reference evidence="2 3" key="1">
    <citation type="submission" date="2017-08" db="EMBL/GenBank/DDBJ databases">
        <title>Infants hospitalized years apart are colonized by the same room-sourced microbial strains.</title>
        <authorList>
            <person name="Brooks B."/>
            <person name="Olm M.R."/>
            <person name="Firek B.A."/>
            <person name="Baker R."/>
            <person name="Thomas B.C."/>
            <person name="Morowitz M.J."/>
            <person name="Banfield J.F."/>
        </authorList>
    </citation>
    <scope>NUCLEOTIDE SEQUENCE [LARGE SCALE GENOMIC DNA]</scope>
    <source>
        <strain evidence="2">S2_005_003_R2_42</strain>
    </source>
</reference>
<evidence type="ECO:0000259" key="1">
    <source>
        <dbReference type="Pfam" id="PF10276"/>
    </source>
</evidence>
<evidence type="ECO:0000313" key="2">
    <source>
        <dbReference type="EMBL" id="PZQ09242.1"/>
    </source>
</evidence>
<dbReference type="Gene3D" id="2.60.260.40">
    <property type="entry name" value="q5lls5 like domains"/>
    <property type="match status" value="1"/>
</dbReference>
<protein>
    <submittedName>
        <fullName evidence="2">Zinc-finger domain-containing protein</fullName>
    </submittedName>
</protein>
<keyword evidence="2" id="KW-0863">Zinc-finger</keyword>
<evidence type="ECO:0000313" key="3">
    <source>
        <dbReference type="Proteomes" id="UP000249046"/>
    </source>
</evidence>
<dbReference type="Proteomes" id="UP000249046">
    <property type="component" value="Unassembled WGS sequence"/>
</dbReference>
<proteinExistence type="predicted"/>
<organism evidence="2 3">
    <name type="scientific">Rhodanobacter denitrificans</name>
    <dbReference type="NCBI Taxonomy" id="666685"/>
    <lineage>
        <taxon>Bacteria</taxon>
        <taxon>Pseudomonadati</taxon>
        <taxon>Pseudomonadota</taxon>
        <taxon>Gammaproteobacteria</taxon>
        <taxon>Lysobacterales</taxon>
        <taxon>Rhodanobacteraceae</taxon>
        <taxon>Rhodanobacter</taxon>
    </lineage>
</organism>
<name>A0A2W5JW58_9GAMM</name>
<dbReference type="InterPro" id="IPR019401">
    <property type="entry name" value="Znf_CHCC"/>
</dbReference>
<dbReference type="GO" id="GO:0008270">
    <property type="term" value="F:zinc ion binding"/>
    <property type="evidence" value="ECO:0007669"/>
    <property type="project" value="UniProtKB-KW"/>
</dbReference>
<dbReference type="EMBL" id="QFPO01000031">
    <property type="protein sequence ID" value="PZQ09242.1"/>
    <property type="molecule type" value="Genomic_DNA"/>
</dbReference>
<accession>A0A2W5JW58</accession>
<feature type="domain" description="Zinc finger CHCC-type" evidence="1">
    <location>
        <begin position="30"/>
        <end position="64"/>
    </location>
</feature>
<keyword evidence="2" id="KW-0862">Zinc</keyword>
<sequence>MHRPDPAASERQPANAARRYEVTRAELPLSCPTPAMALWNSHPKVYLPIEAEGHAKCPYCGAEYVLTG</sequence>
<comment type="caution">
    <text evidence="2">The sequence shown here is derived from an EMBL/GenBank/DDBJ whole genome shotgun (WGS) entry which is preliminary data.</text>
</comment>
<dbReference type="Pfam" id="PF10276">
    <property type="entry name" value="zf-CHCC"/>
    <property type="match status" value="1"/>
</dbReference>
<gene>
    <name evidence="2" type="ORF">DI564_17910</name>
</gene>